<evidence type="ECO:0000256" key="1">
    <source>
        <dbReference type="SAM" id="Phobius"/>
    </source>
</evidence>
<accession>A0A7X0PFI6</accession>
<reference evidence="3 4" key="1">
    <citation type="submission" date="2020-08" db="EMBL/GenBank/DDBJ databases">
        <title>Functional genomics of gut bacteria from endangered species of beetles.</title>
        <authorList>
            <person name="Carlos-Shanley C."/>
        </authorList>
    </citation>
    <scope>NUCLEOTIDE SEQUENCE [LARGE SCALE GENOMIC DNA]</scope>
    <source>
        <strain evidence="3 4">S00198</strain>
    </source>
</reference>
<evidence type="ECO:0000313" key="3">
    <source>
        <dbReference type="EMBL" id="MBB6560602.1"/>
    </source>
</evidence>
<evidence type="ECO:0000313" key="4">
    <source>
        <dbReference type="Proteomes" id="UP000575083"/>
    </source>
</evidence>
<dbReference type="Proteomes" id="UP000575083">
    <property type="component" value="Unassembled WGS sequence"/>
</dbReference>
<keyword evidence="1" id="KW-0472">Membrane</keyword>
<dbReference type="PANTHER" id="PTHR37946:SF1">
    <property type="entry name" value="SLL1969 PROTEIN"/>
    <property type="match status" value="1"/>
</dbReference>
<dbReference type="Gene3D" id="3.40.50.1820">
    <property type="entry name" value="alpha/beta hydrolase"/>
    <property type="match status" value="1"/>
</dbReference>
<protein>
    <recommendedName>
        <fullName evidence="2">AB hydrolase-1 domain-containing protein</fullName>
    </recommendedName>
</protein>
<dbReference type="PANTHER" id="PTHR37946">
    <property type="entry name" value="SLL1969 PROTEIN"/>
    <property type="match status" value="1"/>
</dbReference>
<dbReference type="InterPro" id="IPR000073">
    <property type="entry name" value="AB_hydrolase_1"/>
</dbReference>
<dbReference type="Pfam" id="PF12697">
    <property type="entry name" value="Abhydrolase_6"/>
    <property type="match status" value="1"/>
</dbReference>
<gene>
    <name evidence="3" type="ORF">HNP48_003278</name>
</gene>
<keyword evidence="1" id="KW-0812">Transmembrane</keyword>
<feature type="domain" description="AB hydrolase-1" evidence="2">
    <location>
        <begin position="111"/>
        <end position="231"/>
    </location>
</feature>
<dbReference type="InterPro" id="IPR029058">
    <property type="entry name" value="AB_hydrolase_fold"/>
</dbReference>
<keyword evidence="1" id="KW-1133">Transmembrane helix</keyword>
<organism evidence="3 4">
    <name type="scientific">Acidovorax soli</name>
    <dbReference type="NCBI Taxonomy" id="592050"/>
    <lineage>
        <taxon>Bacteria</taxon>
        <taxon>Pseudomonadati</taxon>
        <taxon>Pseudomonadota</taxon>
        <taxon>Betaproteobacteria</taxon>
        <taxon>Burkholderiales</taxon>
        <taxon>Comamonadaceae</taxon>
        <taxon>Acidovorax</taxon>
    </lineage>
</organism>
<dbReference type="SUPFAM" id="SSF53474">
    <property type="entry name" value="alpha/beta-Hydrolases"/>
    <property type="match status" value="1"/>
</dbReference>
<keyword evidence="4" id="KW-1185">Reference proteome</keyword>
<evidence type="ECO:0000259" key="2">
    <source>
        <dbReference type="Pfam" id="PF12697"/>
    </source>
</evidence>
<feature type="transmembrane region" description="Helical" evidence="1">
    <location>
        <begin position="34"/>
        <end position="53"/>
    </location>
</feature>
<dbReference type="GO" id="GO:0016788">
    <property type="term" value="F:hydrolase activity, acting on ester bonds"/>
    <property type="evidence" value="ECO:0007669"/>
    <property type="project" value="InterPro"/>
</dbReference>
<dbReference type="AlphaFoldDB" id="A0A7X0PFI6"/>
<sequence length="298" mass="33023">MIARWQKILLLILALAEAAWLAWQWPQSPVRALLGALVPLALFWLVMAVEFVLMHHLNRRDGARRARTGQVVRAWWAEVWVALVVFCWRQPFRHKAVADWLPAQATGRRGVVLVHGFMCNRGLWLPWHGPLRAQGHAHVAVNLEPVMGSIDDYAAIIEDAVLRVTAATGMAPVLLCHSMGGLAARAWLRAHAADARVHRILTLGTPHGGTWLGRFSRAVNGRQMSLAGDWVKTLLNAEPQGRAQRFVCWYSNCDNIVFPASTAMLAGADNRFLDGPAHVEMALQPEVMAACLAEIGRD</sequence>
<dbReference type="RefSeq" id="WP_184858804.1">
    <property type="nucleotide sequence ID" value="NZ_JACHLK010000006.1"/>
</dbReference>
<name>A0A7X0PFI6_9BURK</name>
<comment type="caution">
    <text evidence="3">The sequence shown here is derived from an EMBL/GenBank/DDBJ whole genome shotgun (WGS) entry which is preliminary data.</text>
</comment>
<proteinExistence type="predicted"/>
<feature type="transmembrane region" description="Helical" evidence="1">
    <location>
        <begin position="74"/>
        <end position="92"/>
    </location>
</feature>
<dbReference type="EMBL" id="JACHLK010000006">
    <property type="protein sequence ID" value="MBB6560602.1"/>
    <property type="molecule type" value="Genomic_DNA"/>
</dbReference>